<evidence type="ECO:0000313" key="2">
    <source>
        <dbReference type="EMBL" id="MBW80738.1"/>
    </source>
</evidence>
<accession>A0A2P2IHR5</accession>
<sequence length="33" mass="3797">MSNELISLMSAHGALAWFPFYSYFRMTKLPSLS</sequence>
<protein>
    <submittedName>
        <fullName evidence="2">Uncharacterized protein</fullName>
    </submittedName>
</protein>
<proteinExistence type="predicted"/>
<name>A0A2P2IHR5_RHIMU</name>
<keyword evidence="1" id="KW-0472">Membrane</keyword>
<organism evidence="2">
    <name type="scientific">Rhizophora mucronata</name>
    <name type="common">Asiatic mangrove</name>
    <dbReference type="NCBI Taxonomy" id="61149"/>
    <lineage>
        <taxon>Eukaryota</taxon>
        <taxon>Viridiplantae</taxon>
        <taxon>Streptophyta</taxon>
        <taxon>Embryophyta</taxon>
        <taxon>Tracheophyta</taxon>
        <taxon>Spermatophyta</taxon>
        <taxon>Magnoliopsida</taxon>
        <taxon>eudicotyledons</taxon>
        <taxon>Gunneridae</taxon>
        <taxon>Pentapetalae</taxon>
        <taxon>rosids</taxon>
        <taxon>fabids</taxon>
        <taxon>Malpighiales</taxon>
        <taxon>Rhizophoraceae</taxon>
        <taxon>Rhizophora</taxon>
    </lineage>
</organism>
<keyword evidence="1" id="KW-1133">Transmembrane helix</keyword>
<dbReference type="AlphaFoldDB" id="A0A2P2IHR5"/>
<evidence type="ECO:0000256" key="1">
    <source>
        <dbReference type="SAM" id="Phobius"/>
    </source>
</evidence>
<reference evidence="2" key="1">
    <citation type="submission" date="2018-02" db="EMBL/GenBank/DDBJ databases">
        <title>Rhizophora mucronata_Transcriptome.</title>
        <authorList>
            <person name="Meera S.P."/>
            <person name="Sreeshan A."/>
            <person name="Augustine A."/>
        </authorList>
    </citation>
    <scope>NUCLEOTIDE SEQUENCE</scope>
    <source>
        <tissue evidence="2">Leaf</tissue>
    </source>
</reference>
<feature type="transmembrane region" description="Helical" evidence="1">
    <location>
        <begin position="6"/>
        <end position="24"/>
    </location>
</feature>
<keyword evidence="1" id="KW-0812">Transmembrane</keyword>
<dbReference type="EMBL" id="GGEC01000255">
    <property type="protein sequence ID" value="MBW80738.1"/>
    <property type="molecule type" value="Transcribed_RNA"/>
</dbReference>